<dbReference type="AlphaFoldDB" id="A0A645BAK7"/>
<reference evidence="1" key="1">
    <citation type="submission" date="2019-08" db="EMBL/GenBank/DDBJ databases">
        <authorList>
            <person name="Kucharzyk K."/>
            <person name="Murdoch R.W."/>
            <person name="Higgins S."/>
            <person name="Loffler F."/>
        </authorList>
    </citation>
    <scope>NUCLEOTIDE SEQUENCE</scope>
</reference>
<gene>
    <name evidence="1" type="ORF">SDC9_109367</name>
</gene>
<dbReference type="EMBL" id="VSSQ01018896">
    <property type="protein sequence ID" value="MPM62495.1"/>
    <property type="molecule type" value="Genomic_DNA"/>
</dbReference>
<comment type="caution">
    <text evidence="1">The sequence shown here is derived from an EMBL/GenBank/DDBJ whole genome shotgun (WGS) entry which is preliminary data.</text>
</comment>
<proteinExistence type="predicted"/>
<name>A0A645BAK7_9ZZZZ</name>
<accession>A0A645BAK7</accession>
<evidence type="ECO:0000313" key="1">
    <source>
        <dbReference type="EMBL" id="MPM62495.1"/>
    </source>
</evidence>
<protein>
    <submittedName>
        <fullName evidence="1">Uncharacterized protein</fullName>
    </submittedName>
</protein>
<sequence length="72" mass="8315">MYEQDLCPALFIMPEQLWNIFHSHSLTGICRVIILEHRIRNFDITYKVIIDDDALGSVLARTLSLVNIDVVD</sequence>
<organism evidence="1">
    <name type="scientific">bioreactor metagenome</name>
    <dbReference type="NCBI Taxonomy" id="1076179"/>
    <lineage>
        <taxon>unclassified sequences</taxon>
        <taxon>metagenomes</taxon>
        <taxon>ecological metagenomes</taxon>
    </lineage>
</organism>